<gene>
    <name evidence="1" type="ORF">GKZ28_17775</name>
</gene>
<reference evidence="1" key="1">
    <citation type="submission" date="2019-12" db="EMBL/GenBank/DDBJ databases">
        <title>Microbes associate with the intestines of laboratory mice.</title>
        <authorList>
            <person name="Navarre W."/>
            <person name="Wong E."/>
        </authorList>
    </citation>
    <scope>NUCLEOTIDE SEQUENCE</scope>
    <source>
        <strain evidence="1">NM79_F5</strain>
    </source>
</reference>
<dbReference type="AlphaFoldDB" id="A0A964RP97"/>
<dbReference type="EMBL" id="WSRQ01000033">
    <property type="protein sequence ID" value="MVX65534.1"/>
    <property type="molecule type" value="Genomic_DNA"/>
</dbReference>
<comment type="caution">
    <text evidence="1">The sequence shown here is derived from an EMBL/GenBank/DDBJ whole genome shotgun (WGS) entry which is preliminary data.</text>
</comment>
<sequence>MGEEIAEKAVDTTLQSPAMNLTFEFQEGESLTNFEVLKYIVNYSKEKN</sequence>
<evidence type="ECO:0000313" key="1">
    <source>
        <dbReference type="EMBL" id="MVX65534.1"/>
    </source>
</evidence>
<accession>A0A964RP97</accession>
<protein>
    <submittedName>
        <fullName evidence="1">Uncharacterized protein</fullName>
    </submittedName>
</protein>
<organism evidence="1 2">
    <name type="scientific">Clostridium chromiireducens</name>
    <dbReference type="NCBI Taxonomy" id="225345"/>
    <lineage>
        <taxon>Bacteria</taxon>
        <taxon>Bacillati</taxon>
        <taxon>Bacillota</taxon>
        <taxon>Clostridia</taxon>
        <taxon>Eubacteriales</taxon>
        <taxon>Clostridiaceae</taxon>
        <taxon>Clostridium</taxon>
    </lineage>
</organism>
<dbReference type="Proteomes" id="UP000656077">
    <property type="component" value="Unassembled WGS sequence"/>
</dbReference>
<name>A0A964RP97_9CLOT</name>
<evidence type="ECO:0000313" key="2">
    <source>
        <dbReference type="Proteomes" id="UP000656077"/>
    </source>
</evidence>
<dbReference type="RefSeq" id="WP_160360244.1">
    <property type="nucleotide sequence ID" value="NZ_WSRQ01000033.1"/>
</dbReference>
<proteinExistence type="predicted"/>